<organism evidence="2 3">
    <name type="scientific">Agrocybe chaxingu</name>
    <dbReference type="NCBI Taxonomy" id="84603"/>
    <lineage>
        <taxon>Eukaryota</taxon>
        <taxon>Fungi</taxon>
        <taxon>Dikarya</taxon>
        <taxon>Basidiomycota</taxon>
        <taxon>Agaricomycotina</taxon>
        <taxon>Agaricomycetes</taxon>
        <taxon>Agaricomycetidae</taxon>
        <taxon>Agaricales</taxon>
        <taxon>Agaricineae</taxon>
        <taxon>Strophariaceae</taxon>
        <taxon>Agrocybe</taxon>
    </lineage>
</organism>
<feature type="compositionally biased region" description="Basic and acidic residues" evidence="1">
    <location>
        <begin position="249"/>
        <end position="258"/>
    </location>
</feature>
<evidence type="ECO:0000313" key="3">
    <source>
        <dbReference type="Proteomes" id="UP001148786"/>
    </source>
</evidence>
<dbReference type="CDD" id="cd21037">
    <property type="entry name" value="MLKL_NTD"/>
    <property type="match status" value="1"/>
</dbReference>
<dbReference type="CDD" id="cd22249">
    <property type="entry name" value="UDM1_RNF168_RNF169-like"/>
    <property type="match status" value="1"/>
</dbReference>
<comment type="caution">
    <text evidence="2">The sequence shown here is derived from an EMBL/GenBank/DDBJ whole genome shotgun (WGS) entry which is preliminary data.</text>
</comment>
<name>A0A9W8MTJ4_9AGAR</name>
<dbReference type="Proteomes" id="UP001148786">
    <property type="component" value="Unassembled WGS sequence"/>
</dbReference>
<feature type="region of interest" description="Disordered" evidence="1">
    <location>
        <begin position="228"/>
        <end position="291"/>
    </location>
</feature>
<sequence length="564" mass="64038">MMGSSNKPNGNKNATGQWTPIDIGRPSTADYVIEGSSIVLNALKNAGSVTGVPFLSEAAGMALRILTMAQDVRGNQDVFIELGRDACGLVYAVLVECDNIIKAGRKVPDRLQDHIRQLLENLITIDKFTSKRVDRGYVKRVIHHNRDKEQIEQFKVMLRQSLDLFGLQSTITIQDNVHRVLIAVKTQREELRVERIKRQKEEEERKSMAEIQRLQEEDERLARLEEEEKRRKENEHLKKKLAKEKRRREREQYRRSASENDAGSSDEEPRKPTKKPSPQPQQFAHGYPYYPSPSPAPMSIPGYPSPYAPSPYLLAPPTTHFGSVSMSNISGSAISLGGTTQNVVHTNNSGNVTNVEMSNMNNDNSVRHYGALRRMLKHELSREIMNDVLLDTETFIQNLISKSPYNMDIIVDLLNNTFEIEVTAEAFKMANKSPLAGEFNGDGSFYDFFDTPLHALVRRDRKNCKSYVTPEYLKAARTSIERIAIPVLILLRDKVGEDGKYHRLWYSLCGLLGITDASIRERYRLERNCCNLDCPLRNFDPCKKGRLAETPAVLENCSTTLEEP</sequence>
<dbReference type="OrthoDB" id="192148at2759"/>
<reference evidence="2" key="1">
    <citation type="submission" date="2022-07" db="EMBL/GenBank/DDBJ databases">
        <title>Genome Sequence of Agrocybe chaxingu.</title>
        <authorList>
            <person name="Buettner E."/>
        </authorList>
    </citation>
    <scope>NUCLEOTIDE SEQUENCE</scope>
    <source>
        <strain evidence="2">MP-N11</strain>
    </source>
</reference>
<dbReference type="InterPro" id="IPR059179">
    <property type="entry name" value="MLKL-like_MCAfunc"/>
</dbReference>
<feature type="compositionally biased region" description="Basic residues" evidence="1">
    <location>
        <begin position="237"/>
        <end position="248"/>
    </location>
</feature>
<dbReference type="EMBL" id="JANKHO010000922">
    <property type="protein sequence ID" value="KAJ3505115.1"/>
    <property type="molecule type" value="Genomic_DNA"/>
</dbReference>
<protein>
    <submittedName>
        <fullName evidence="2">Uncharacterized protein</fullName>
    </submittedName>
</protein>
<accession>A0A9W8MTJ4</accession>
<keyword evidence="3" id="KW-1185">Reference proteome</keyword>
<dbReference type="AlphaFoldDB" id="A0A9W8MTJ4"/>
<evidence type="ECO:0000313" key="2">
    <source>
        <dbReference type="EMBL" id="KAJ3505115.1"/>
    </source>
</evidence>
<gene>
    <name evidence="2" type="ORF">NLJ89_g7579</name>
</gene>
<evidence type="ECO:0000256" key="1">
    <source>
        <dbReference type="SAM" id="MobiDB-lite"/>
    </source>
</evidence>
<proteinExistence type="predicted"/>